<feature type="chain" id="PRO_5035821751" evidence="2">
    <location>
        <begin position="26"/>
        <end position="61"/>
    </location>
</feature>
<dbReference type="AlphaFoldDB" id="A0A8T0GCV2"/>
<evidence type="ECO:0000313" key="3">
    <source>
        <dbReference type="EMBL" id="KAG0555668.1"/>
    </source>
</evidence>
<name>A0A8T0GCV2_CERPU</name>
<organism evidence="3 4">
    <name type="scientific">Ceratodon purpureus</name>
    <name type="common">Fire moss</name>
    <name type="synonym">Dicranum purpureum</name>
    <dbReference type="NCBI Taxonomy" id="3225"/>
    <lineage>
        <taxon>Eukaryota</taxon>
        <taxon>Viridiplantae</taxon>
        <taxon>Streptophyta</taxon>
        <taxon>Embryophyta</taxon>
        <taxon>Bryophyta</taxon>
        <taxon>Bryophytina</taxon>
        <taxon>Bryopsida</taxon>
        <taxon>Dicranidae</taxon>
        <taxon>Pseudoditrichales</taxon>
        <taxon>Ditrichaceae</taxon>
        <taxon>Ceratodon</taxon>
    </lineage>
</organism>
<sequence>MGLNTWLFHNLVILSLSLMTTHHTGQNSQTHGPRGRMSTLTSDPTYDDHLQIEVRRYRTGT</sequence>
<evidence type="ECO:0000256" key="1">
    <source>
        <dbReference type="SAM" id="MobiDB-lite"/>
    </source>
</evidence>
<gene>
    <name evidence="3" type="ORF">KC19_12G187100</name>
</gene>
<evidence type="ECO:0000256" key="2">
    <source>
        <dbReference type="SAM" id="SignalP"/>
    </source>
</evidence>
<keyword evidence="4" id="KW-1185">Reference proteome</keyword>
<dbReference type="EMBL" id="CM026433">
    <property type="protein sequence ID" value="KAG0555668.1"/>
    <property type="molecule type" value="Genomic_DNA"/>
</dbReference>
<feature type="signal peptide" evidence="2">
    <location>
        <begin position="1"/>
        <end position="25"/>
    </location>
</feature>
<proteinExistence type="predicted"/>
<keyword evidence="2" id="KW-0732">Signal</keyword>
<protein>
    <submittedName>
        <fullName evidence="3">Uncharacterized protein</fullName>
    </submittedName>
</protein>
<evidence type="ECO:0000313" key="4">
    <source>
        <dbReference type="Proteomes" id="UP000822688"/>
    </source>
</evidence>
<accession>A0A8T0GCV2</accession>
<feature type="region of interest" description="Disordered" evidence="1">
    <location>
        <begin position="23"/>
        <end position="45"/>
    </location>
</feature>
<dbReference type="Proteomes" id="UP000822688">
    <property type="component" value="Chromosome 12"/>
</dbReference>
<comment type="caution">
    <text evidence="3">The sequence shown here is derived from an EMBL/GenBank/DDBJ whole genome shotgun (WGS) entry which is preliminary data.</text>
</comment>
<reference evidence="3" key="1">
    <citation type="submission" date="2020-06" db="EMBL/GenBank/DDBJ databases">
        <title>WGS assembly of Ceratodon purpureus strain R40.</title>
        <authorList>
            <person name="Carey S.B."/>
            <person name="Jenkins J."/>
            <person name="Shu S."/>
            <person name="Lovell J.T."/>
            <person name="Sreedasyam A."/>
            <person name="Maumus F."/>
            <person name="Tiley G.P."/>
            <person name="Fernandez-Pozo N."/>
            <person name="Barry K."/>
            <person name="Chen C."/>
            <person name="Wang M."/>
            <person name="Lipzen A."/>
            <person name="Daum C."/>
            <person name="Saski C.A."/>
            <person name="Payton A.C."/>
            <person name="Mcbreen J.C."/>
            <person name="Conrad R.E."/>
            <person name="Kollar L.M."/>
            <person name="Olsson S."/>
            <person name="Huttunen S."/>
            <person name="Landis J.B."/>
            <person name="Wickett N.J."/>
            <person name="Johnson M.G."/>
            <person name="Rensing S.A."/>
            <person name="Grimwood J."/>
            <person name="Schmutz J."/>
            <person name="Mcdaniel S.F."/>
        </authorList>
    </citation>
    <scope>NUCLEOTIDE SEQUENCE</scope>
    <source>
        <strain evidence="3">R40</strain>
    </source>
</reference>